<dbReference type="InterPro" id="IPR009079">
    <property type="entry name" value="4_helix_cytokine-like_core"/>
</dbReference>
<dbReference type="SUPFAM" id="SSF47266">
    <property type="entry name" value="4-helical cytokines"/>
    <property type="match status" value="1"/>
</dbReference>
<dbReference type="GO" id="GO:0005125">
    <property type="term" value="F:cytokine activity"/>
    <property type="evidence" value="ECO:0007669"/>
    <property type="project" value="UniProtKB-KW"/>
</dbReference>
<dbReference type="GO" id="GO:0005615">
    <property type="term" value="C:extracellular space"/>
    <property type="evidence" value="ECO:0007669"/>
    <property type="project" value="UniProtKB-KW"/>
</dbReference>
<organism evidence="3 4">
    <name type="scientific">Ameiurus melas</name>
    <name type="common">Black bullhead</name>
    <name type="synonym">Silurus melas</name>
    <dbReference type="NCBI Taxonomy" id="219545"/>
    <lineage>
        <taxon>Eukaryota</taxon>
        <taxon>Metazoa</taxon>
        <taxon>Chordata</taxon>
        <taxon>Craniata</taxon>
        <taxon>Vertebrata</taxon>
        <taxon>Euteleostomi</taxon>
        <taxon>Actinopterygii</taxon>
        <taxon>Neopterygii</taxon>
        <taxon>Teleostei</taxon>
        <taxon>Ostariophysi</taxon>
        <taxon>Siluriformes</taxon>
        <taxon>Ictaluridae</taxon>
        <taxon>Ameiurus</taxon>
    </lineage>
</organism>
<keyword evidence="1" id="KW-0202">Cytokine</keyword>
<keyword evidence="1" id="KW-1015">Disulfide bond</keyword>
<sequence>MAIKHRGHFTSSYYCEVSQLHTISYYCSNLTLMNIMYGSAVYVLIFALVSRAVVANPVRATTSAIIDHTQCTTRARDLLTALKRVLDKVSNKAIDKVIKTEPEKMRSNTLFHGFNCTDLEVVVNSNTQTASVCQPRQDTKCSDQKSSPFNETQCLQNIANDLGYHESMLTEYMRTLDNKANSESVKELQSITDSIHNLTRTCKLPNPESSKNKWSSTNSFEDRKDLCKQLKGFQVRTITINRALGYVCAGEYKK</sequence>
<dbReference type="InterPro" id="IPR004281">
    <property type="entry name" value="IL-12_alpha"/>
</dbReference>
<keyword evidence="1" id="KW-0339">Growth factor</keyword>
<keyword evidence="4" id="KW-1185">Reference proteome</keyword>
<dbReference type="Pfam" id="PF03039">
    <property type="entry name" value="IL12"/>
    <property type="match status" value="1"/>
</dbReference>
<evidence type="ECO:0000256" key="1">
    <source>
        <dbReference type="RuleBase" id="RU363133"/>
    </source>
</evidence>
<dbReference type="OrthoDB" id="8936120at2759"/>
<dbReference type="EMBL" id="JAAGNN010000019">
    <property type="protein sequence ID" value="KAF4076743.1"/>
    <property type="molecule type" value="Genomic_DNA"/>
</dbReference>
<keyword evidence="1" id="KW-0964">Secreted</keyword>
<dbReference type="GO" id="GO:0005143">
    <property type="term" value="F:interleukin-12 receptor binding"/>
    <property type="evidence" value="ECO:0007669"/>
    <property type="project" value="InterPro"/>
</dbReference>
<comment type="similarity">
    <text evidence="1">Belongs to the IL-6 superfamily.</text>
</comment>
<dbReference type="Gene3D" id="1.20.1250.10">
    <property type="match status" value="1"/>
</dbReference>
<comment type="caution">
    <text evidence="3">The sequence shown here is derived from an EMBL/GenBank/DDBJ whole genome shotgun (WGS) entry which is preliminary data.</text>
</comment>
<protein>
    <recommendedName>
        <fullName evidence="1">Interleukin-12 subunit alpha</fullName>
        <shortName evidence="1">IL-12A</shortName>
    </recommendedName>
</protein>
<accession>A0A7J6A218</accession>
<evidence type="ECO:0000256" key="2">
    <source>
        <dbReference type="SAM" id="Phobius"/>
    </source>
</evidence>
<proteinExistence type="inferred from homology"/>
<dbReference type="GO" id="GO:0008083">
    <property type="term" value="F:growth factor activity"/>
    <property type="evidence" value="ECO:0007669"/>
    <property type="project" value="UniProtKB-KW"/>
</dbReference>
<comment type="subunit">
    <text evidence="1">Heterodimer with IL12B; disulfide-linked. The heterodimer is known as interleukin IL-12.</text>
</comment>
<dbReference type="Proteomes" id="UP000593565">
    <property type="component" value="Unassembled WGS sequence"/>
</dbReference>
<keyword evidence="2" id="KW-0812">Transmembrane</keyword>
<keyword evidence="2" id="KW-1133">Transmembrane helix</keyword>
<comment type="subcellular location">
    <subcellularLocation>
        <location evidence="1">Secreted</location>
    </subcellularLocation>
</comment>
<feature type="transmembrane region" description="Helical" evidence="2">
    <location>
        <begin position="35"/>
        <end position="54"/>
    </location>
</feature>
<name>A0A7J6A218_AMEME</name>
<evidence type="ECO:0000313" key="3">
    <source>
        <dbReference type="EMBL" id="KAF4076743.1"/>
    </source>
</evidence>
<keyword evidence="2" id="KW-0472">Membrane</keyword>
<reference evidence="3 4" key="1">
    <citation type="submission" date="2020-02" db="EMBL/GenBank/DDBJ databases">
        <title>A chromosome-scale genome assembly of the black bullhead catfish (Ameiurus melas).</title>
        <authorList>
            <person name="Wen M."/>
            <person name="Zham M."/>
            <person name="Cabau C."/>
            <person name="Klopp C."/>
            <person name="Donnadieu C."/>
            <person name="Roques C."/>
            <person name="Bouchez O."/>
            <person name="Lampietro C."/>
            <person name="Jouanno E."/>
            <person name="Herpin A."/>
            <person name="Louis A."/>
            <person name="Berthelot C."/>
            <person name="Parey E."/>
            <person name="Roest-Crollius H."/>
            <person name="Braasch I."/>
            <person name="Postlethwait J."/>
            <person name="Robinson-Rechavi M."/>
            <person name="Echchiki A."/>
            <person name="Begum T."/>
            <person name="Montfort J."/>
            <person name="Schartl M."/>
            <person name="Bobe J."/>
            <person name="Guiguen Y."/>
        </authorList>
    </citation>
    <scope>NUCLEOTIDE SEQUENCE [LARGE SCALE GENOMIC DNA]</scope>
    <source>
        <strain evidence="3">M_S1</strain>
        <tissue evidence="3">Blood</tissue>
    </source>
</reference>
<evidence type="ECO:0000313" key="4">
    <source>
        <dbReference type="Proteomes" id="UP000593565"/>
    </source>
</evidence>
<gene>
    <name evidence="1" type="primary">IL12A</name>
    <name evidence="3" type="ORF">AMELA_G00218560</name>
</gene>
<dbReference type="GO" id="GO:0006955">
    <property type="term" value="P:immune response"/>
    <property type="evidence" value="ECO:0007669"/>
    <property type="project" value="InterPro"/>
</dbReference>
<dbReference type="AlphaFoldDB" id="A0A7J6A218"/>